<dbReference type="PANTHER" id="PTHR45586">
    <property type="entry name" value="TPR REPEAT-CONTAINING PROTEIN PA4667"/>
    <property type="match status" value="1"/>
</dbReference>
<dbReference type="Gene3D" id="1.25.40.10">
    <property type="entry name" value="Tetratricopeptide repeat domain"/>
    <property type="match status" value="2"/>
</dbReference>
<sequence length="341" mass="39754">MTTSVKGTAARQDTNIIPFLPSGKFYFTHGIQAFQKRRFNAAVKWLKKAIEASPEEPLYPCQLSVVYTEVGSYHAANQVLTEVLANFGREYVDCYYLMANNYAHLGLLSDAKKYVDTYLEQPGDGEFEEAAEQLKEMLDSLEEEEEEDEDEWAFEDEDELLIYQETAFYHLEQEEWDQALQLLEEMMDMFPEFTMAKHKYAFALYMNGSQEEAVDLERSILAEDPSDIHSHVNLAAFYLKNGRQEEAMHHIHQLRNVFPMHEQQKLAVAETLARAGFYQESIERFRALKDKQVVRRRVYYKWYSIALYHTGQPAKALQMWEKGCKQFPKLAEEGGPWSNQL</sequence>
<dbReference type="PANTHER" id="PTHR45586:SF1">
    <property type="entry name" value="LIPOPOLYSACCHARIDE ASSEMBLY PROTEIN B"/>
    <property type="match status" value="1"/>
</dbReference>
<evidence type="ECO:0000313" key="5">
    <source>
        <dbReference type="EMBL" id="MYL21024.1"/>
    </source>
</evidence>
<dbReference type="Pfam" id="PF13181">
    <property type="entry name" value="TPR_8"/>
    <property type="match status" value="1"/>
</dbReference>
<dbReference type="AlphaFoldDB" id="A0A845E5V3"/>
<feature type="repeat" description="TPR" evidence="3">
    <location>
        <begin position="23"/>
        <end position="56"/>
    </location>
</feature>
<keyword evidence="2 3" id="KW-0802">TPR repeat</keyword>
<dbReference type="SMART" id="SM00028">
    <property type="entry name" value="TPR"/>
    <property type="match status" value="5"/>
</dbReference>
<proteinExistence type="predicted"/>
<organism evidence="5 6">
    <name type="scientific">Halobacillus litoralis</name>
    <dbReference type="NCBI Taxonomy" id="45668"/>
    <lineage>
        <taxon>Bacteria</taxon>
        <taxon>Bacillati</taxon>
        <taxon>Bacillota</taxon>
        <taxon>Bacilli</taxon>
        <taxon>Bacillales</taxon>
        <taxon>Bacillaceae</taxon>
        <taxon>Halobacillus</taxon>
    </lineage>
</organism>
<keyword evidence="4" id="KW-0175">Coiled coil</keyword>
<reference evidence="5 6" key="1">
    <citation type="submission" date="2019-11" db="EMBL/GenBank/DDBJ databases">
        <title>Genome sequences of 17 halophilic strains isolated from different environments.</title>
        <authorList>
            <person name="Furrow R.E."/>
        </authorList>
    </citation>
    <scope>NUCLEOTIDE SEQUENCE [LARGE SCALE GENOMIC DNA]</scope>
    <source>
        <strain evidence="5 6">22511_23_Filter</strain>
    </source>
</reference>
<dbReference type="SUPFAM" id="SSF48452">
    <property type="entry name" value="TPR-like"/>
    <property type="match status" value="2"/>
</dbReference>
<feature type="coiled-coil region" evidence="4">
    <location>
        <begin position="124"/>
        <end position="151"/>
    </location>
</feature>
<dbReference type="RefSeq" id="WP_160838334.1">
    <property type="nucleotide sequence ID" value="NZ_WMET01000003.1"/>
</dbReference>
<dbReference type="Pfam" id="PF25058">
    <property type="entry name" value="ARM_TT21"/>
    <property type="match status" value="1"/>
</dbReference>
<gene>
    <name evidence="5" type="ORF">GLW04_14055</name>
</gene>
<accession>A0A845E5V3</accession>
<protein>
    <submittedName>
        <fullName evidence="5">Tetratricopeptide repeat protein</fullName>
    </submittedName>
</protein>
<dbReference type="Proteomes" id="UP000460949">
    <property type="component" value="Unassembled WGS sequence"/>
</dbReference>
<dbReference type="EMBL" id="WMET01000003">
    <property type="protein sequence ID" value="MYL21024.1"/>
    <property type="molecule type" value="Genomic_DNA"/>
</dbReference>
<evidence type="ECO:0000256" key="3">
    <source>
        <dbReference type="PROSITE-ProRule" id="PRU00339"/>
    </source>
</evidence>
<keyword evidence="1" id="KW-0677">Repeat</keyword>
<dbReference type="PROSITE" id="PS50005">
    <property type="entry name" value="TPR"/>
    <property type="match status" value="1"/>
</dbReference>
<dbReference type="InterPro" id="IPR011990">
    <property type="entry name" value="TPR-like_helical_dom_sf"/>
</dbReference>
<evidence type="ECO:0000256" key="4">
    <source>
        <dbReference type="SAM" id="Coils"/>
    </source>
</evidence>
<evidence type="ECO:0000313" key="6">
    <source>
        <dbReference type="Proteomes" id="UP000460949"/>
    </source>
</evidence>
<dbReference type="InterPro" id="IPR051012">
    <property type="entry name" value="CellSynth/LPSAsmb/PSIAsmb"/>
</dbReference>
<evidence type="ECO:0000256" key="2">
    <source>
        <dbReference type="ARBA" id="ARBA00022803"/>
    </source>
</evidence>
<name>A0A845E5V3_9BACI</name>
<dbReference type="InterPro" id="IPR019734">
    <property type="entry name" value="TPR_rpt"/>
</dbReference>
<comment type="caution">
    <text evidence="5">The sequence shown here is derived from an EMBL/GenBank/DDBJ whole genome shotgun (WGS) entry which is preliminary data.</text>
</comment>
<evidence type="ECO:0000256" key="1">
    <source>
        <dbReference type="ARBA" id="ARBA00022737"/>
    </source>
</evidence>